<evidence type="ECO:0000313" key="1">
    <source>
        <dbReference type="EMBL" id="KKL94533.1"/>
    </source>
</evidence>
<proteinExistence type="predicted"/>
<name>A0A0F9G724_9ZZZZ</name>
<reference evidence="1" key="1">
    <citation type="journal article" date="2015" name="Nature">
        <title>Complex archaea that bridge the gap between prokaryotes and eukaryotes.</title>
        <authorList>
            <person name="Spang A."/>
            <person name="Saw J.H."/>
            <person name="Jorgensen S.L."/>
            <person name="Zaremba-Niedzwiedzka K."/>
            <person name="Martijn J."/>
            <person name="Lind A.E."/>
            <person name="van Eijk R."/>
            <person name="Schleper C."/>
            <person name="Guy L."/>
            <person name="Ettema T.J."/>
        </authorList>
    </citation>
    <scope>NUCLEOTIDE SEQUENCE</scope>
</reference>
<sequence length="92" mass="10480">MKTLTLLLTGLLFFCFCCSTPTDPVEPKPTLIQKYTKSLTQTGYWVLDNNPIYFYDFNIDGTGKLTVIIVGGVNWPSELEPIVIPYEWTLIE</sequence>
<dbReference type="AlphaFoldDB" id="A0A0F9G724"/>
<organism evidence="1">
    <name type="scientific">marine sediment metagenome</name>
    <dbReference type="NCBI Taxonomy" id="412755"/>
    <lineage>
        <taxon>unclassified sequences</taxon>
        <taxon>metagenomes</taxon>
        <taxon>ecological metagenomes</taxon>
    </lineage>
</organism>
<accession>A0A0F9G724</accession>
<protein>
    <submittedName>
        <fullName evidence="1">Uncharacterized protein</fullName>
    </submittedName>
</protein>
<gene>
    <name evidence="1" type="ORF">LCGC14_1863760</name>
</gene>
<feature type="non-terminal residue" evidence="1">
    <location>
        <position position="92"/>
    </location>
</feature>
<comment type="caution">
    <text evidence="1">The sequence shown here is derived from an EMBL/GenBank/DDBJ whole genome shotgun (WGS) entry which is preliminary data.</text>
</comment>
<dbReference type="EMBL" id="LAZR01018901">
    <property type="protein sequence ID" value="KKL94533.1"/>
    <property type="molecule type" value="Genomic_DNA"/>
</dbReference>